<dbReference type="Pfam" id="PF00902">
    <property type="entry name" value="TatC"/>
    <property type="match status" value="1"/>
</dbReference>
<dbReference type="GO" id="GO:0033281">
    <property type="term" value="C:TAT protein transport complex"/>
    <property type="evidence" value="ECO:0007669"/>
    <property type="project" value="UniProtKB-UniRule"/>
</dbReference>
<dbReference type="AlphaFoldDB" id="A0A840X6K4"/>
<dbReference type="PANTHER" id="PTHR30371">
    <property type="entry name" value="SEC-INDEPENDENT PROTEIN TRANSLOCASE PROTEIN TATC"/>
    <property type="match status" value="1"/>
</dbReference>
<keyword evidence="2 7" id="KW-0812">Transmembrane</keyword>
<evidence type="ECO:0000256" key="4">
    <source>
        <dbReference type="ARBA" id="ARBA00022989"/>
    </source>
</evidence>
<keyword evidence="9" id="KW-1185">Reference proteome</keyword>
<dbReference type="Proteomes" id="UP000552883">
    <property type="component" value="Unassembled WGS sequence"/>
</dbReference>
<comment type="subcellular location">
    <subcellularLocation>
        <location evidence="7">Cell membrane</location>
        <topology evidence="7">Multi-pass membrane protein</topology>
    </subcellularLocation>
    <subcellularLocation>
        <location evidence="1">Membrane</location>
        <topology evidence="1">Multi-pass membrane protein</topology>
    </subcellularLocation>
</comment>
<keyword evidence="4 7" id="KW-1133">Transmembrane helix</keyword>
<gene>
    <name evidence="7" type="primary">tatC</name>
    <name evidence="8" type="ORF">BJ959_000291</name>
</gene>
<keyword evidence="5 7" id="KW-0811">Translocation</keyword>
<feature type="transmembrane region" description="Helical" evidence="7">
    <location>
        <begin position="227"/>
        <end position="246"/>
    </location>
</feature>
<evidence type="ECO:0000313" key="9">
    <source>
        <dbReference type="Proteomes" id="UP000552883"/>
    </source>
</evidence>
<keyword evidence="6 7" id="KW-0472">Membrane</keyword>
<protein>
    <recommendedName>
        <fullName evidence="7">Sec-independent protein translocase protein TatC</fullName>
    </recommendedName>
</protein>
<evidence type="ECO:0000256" key="5">
    <source>
        <dbReference type="ARBA" id="ARBA00023010"/>
    </source>
</evidence>
<comment type="caution">
    <text evidence="8">The sequence shown here is derived from an EMBL/GenBank/DDBJ whole genome shotgun (WGS) entry which is preliminary data.</text>
</comment>
<feature type="transmembrane region" description="Helical" evidence="7">
    <location>
        <begin position="167"/>
        <end position="190"/>
    </location>
</feature>
<evidence type="ECO:0000256" key="7">
    <source>
        <dbReference type="HAMAP-Rule" id="MF_00902"/>
    </source>
</evidence>
<comment type="caution">
    <text evidence="7">Lacks conserved residue(s) required for the propagation of feature annotation.</text>
</comment>
<accession>A0A840X6K4</accession>
<evidence type="ECO:0000256" key="6">
    <source>
        <dbReference type="ARBA" id="ARBA00023136"/>
    </source>
</evidence>
<feature type="transmembrane region" description="Helical" evidence="7">
    <location>
        <begin position="83"/>
        <end position="106"/>
    </location>
</feature>
<keyword evidence="3 7" id="KW-0653">Protein transport</keyword>
<dbReference type="NCBIfam" id="TIGR00945">
    <property type="entry name" value="tatC"/>
    <property type="match status" value="1"/>
</dbReference>
<evidence type="ECO:0000256" key="3">
    <source>
        <dbReference type="ARBA" id="ARBA00022927"/>
    </source>
</evidence>
<dbReference type="InterPro" id="IPR002033">
    <property type="entry name" value="TatC"/>
</dbReference>
<reference evidence="8 9" key="1">
    <citation type="submission" date="2020-08" db="EMBL/GenBank/DDBJ databases">
        <title>Sequencing the genomes of 1000 actinobacteria strains.</title>
        <authorList>
            <person name="Klenk H.-P."/>
        </authorList>
    </citation>
    <scope>NUCLEOTIDE SEQUENCE [LARGE SCALE GENOMIC DNA]</scope>
    <source>
        <strain evidence="8 9">DSM 23889</strain>
    </source>
</reference>
<feature type="transmembrane region" description="Helical" evidence="7">
    <location>
        <begin position="28"/>
        <end position="46"/>
    </location>
</feature>
<dbReference type="EMBL" id="JACHBS010000001">
    <property type="protein sequence ID" value="MBB5616795.1"/>
    <property type="molecule type" value="Genomic_DNA"/>
</dbReference>
<comment type="function">
    <text evidence="7">Part of the twin-arginine translocation (Tat) system that transports large folded proteins containing a characteristic twin-arginine motif in their signal peptide across membranes. Together with TatB, TatC is part of a receptor directly interacting with Tat signal peptides.</text>
</comment>
<sequence length="268" mass="29157">MAGRAPRPRNPEGRMTLGQHLVELRKRISIAALAIVLFSIPAWWAVDYVWAALSAPVLAVAEAQDRDATLAYTTIGEAFDTRLLIMFLVGVVASSPIWLYQLWAFIVPALHQREKRFAIGFLAAAVPLFIGGTLAAWFVFPNIVILLTSFAFGESATLLSARIYLDFAIKFILAIGLGFLFPVVLVALNFARVITGEGILKAWRWAILGVATFTAIATPAADVLSMVLLAIPMIGLYFAAAAVAVLHDKRVAKREAAMNAEYGIRVDD</sequence>
<dbReference type="PRINTS" id="PR01840">
    <property type="entry name" value="TATCFAMILY"/>
</dbReference>
<proteinExistence type="inferred from homology"/>
<dbReference type="PANTHER" id="PTHR30371:SF0">
    <property type="entry name" value="SEC-INDEPENDENT PROTEIN TRANSLOCASE PROTEIN TATC, CHLOROPLASTIC-RELATED"/>
    <property type="match status" value="1"/>
</dbReference>
<keyword evidence="7" id="KW-0813">Transport</keyword>
<comment type="similarity">
    <text evidence="7">Belongs to the TatC family.</text>
</comment>
<dbReference type="GO" id="GO:0009977">
    <property type="term" value="F:proton motive force dependent protein transmembrane transporter activity"/>
    <property type="evidence" value="ECO:0007669"/>
    <property type="project" value="TreeGrafter"/>
</dbReference>
<evidence type="ECO:0000256" key="2">
    <source>
        <dbReference type="ARBA" id="ARBA00022692"/>
    </source>
</evidence>
<evidence type="ECO:0000256" key="1">
    <source>
        <dbReference type="ARBA" id="ARBA00004141"/>
    </source>
</evidence>
<dbReference type="GO" id="GO:0065002">
    <property type="term" value="P:intracellular protein transmembrane transport"/>
    <property type="evidence" value="ECO:0007669"/>
    <property type="project" value="TreeGrafter"/>
</dbReference>
<evidence type="ECO:0000313" key="8">
    <source>
        <dbReference type="EMBL" id="MBB5616795.1"/>
    </source>
</evidence>
<comment type="subunit">
    <text evidence="7">The Tat system comprises two distinct complexes: a TatABC complex, containing multiple copies of TatA, TatB and TatC subunits, and a separate TatA complex, containing only TatA subunits. Substrates initially bind to the TatABC complex, which probably triggers association of the separate TatA complex to form the active translocon.</text>
</comment>
<name>A0A840X6K4_9MICO</name>
<feature type="transmembrane region" description="Helical" evidence="7">
    <location>
        <begin position="118"/>
        <end position="147"/>
    </location>
</feature>
<dbReference type="GO" id="GO:0043953">
    <property type="term" value="P:protein transport by the Tat complex"/>
    <property type="evidence" value="ECO:0007669"/>
    <property type="project" value="UniProtKB-UniRule"/>
</dbReference>
<keyword evidence="7" id="KW-1003">Cell membrane</keyword>
<organism evidence="8 9">
    <name type="scientific">Microcella frigidaquae</name>
    <dbReference type="NCBI Taxonomy" id="424758"/>
    <lineage>
        <taxon>Bacteria</taxon>
        <taxon>Bacillati</taxon>
        <taxon>Actinomycetota</taxon>
        <taxon>Actinomycetes</taxon>
        <taxon>Micrococcales</taxon>
        <taxon>Microbacteriaceae</taxon>
        <taxon>Microcella</taxon>
    </lineage>
</organism>
<dbReference type="HAMAP" id="MF_00902">
    <property type="entry name" value="TatC"/>
    <property type="match status" value="1"/>
</dbReference>
<dbReference type="RefSeq" id="WP_341799832.1">
    <property type="nucleotide sequence ID" value="NZ_BAAANZ010000001.1"/>
</dbReference>